<dbReference type="GO" id="GO:0008236">
    <property type="term" value="F:serine-type peptidase activity"/>
    <property type="evidence" value="ECO:0007669"/>
    <property type="project" value="UniProtKB-KW"/>
</dbReference>
<evidence type="ECO:0000256" key="15">
    <source>
        <dbReference type="ARBA" id="ARBA00022843"/>
    </source>
</evidence>
<keyword evidence="14" id="KW-0720">Serine protease</keyword>
<feature type="region of interest" description="Disordered" evidence="23">
    <location>
        <begin position="367"/>
        <end position="431"/>
    </location>
</feature>
<dbReference type="PANTHER" id="PTHR23198:SF6">
    <property type="entry name" value="NUCLEAR PORE COMPLEX PROTEIN NUP98-NUP96"/>
    <property type="match status" value="1"/>
</dbReference>
<evidence type="ECO:0000256" key="18">
    <source>
        <dbReference type="ARBA" id="ARBA00023010"/>
    </source>
</evidence>
<dbReference type="Proteomes" id="UP000694700">
    <property type="component" value="Unplaced"/>
</dbReference>
<evidence type="ECO:0000313" key="25">
    <source>
        <dbReference type="Ensembl" id="ENSCCRP00015049572.1"/>
    </source>
</evidence>
<keyword evidence="10" id="KW-0677">Repeat</keyword>
<comment type="function">
    <text evidence="22">Plays a role in the nuclear pore complex (NPC) assembly and/or maintenance. NUP98 and NUP96 are involved in the bidirectional transport across the NPC. May anchor NUP153 and TPR to the NPC. In cooperation with DHX9, plays a role in transcription and alternative splicing activation of a subset of genes. Involved in the localization of DHX9 in discrete intranuclear foci (GLFG-body).</text>
</comment>
<keyword evidence="15" id="KW-0832">Ubl conjugation</keyword>
<proteinExistence type="inferred from homology"/>
<keyword evidence="19" id="KW-0906">Nuclear pore complex</keyword>
<dbReference type="FunFam" id="1.10.10.2360:FF:000001">
    <property type="entry name" value="Nuclear pore complex protein Nup98-Nup96"/>
    <property type="match status" value="1"/>
</dbReference>
<evidence type="ECO:0000256" key="16">
    <source>
        <dbReference type="ARBA" id="ARBA00022927"/>
    </source>
</evidence>
<dbReference type="GO" id="GO:0017056">
    <property type="term" value="F:structural constituent of nuclear pore"/>
    <property type="evidence" value="ECO:0007669"/>
    <property type="project" value="InterPro"/>
</dbReference>
<evidence type="ECO:0000256" key="12">
    <source>
        <dbReference type="ARBA" id="ARBA00022813"/>
    </source>
</evidence>
<dbReference type="Pfam" id="PF04096">
    <property type="entry name" value="Nucleoporin2"/>
    <property type="match status" value="1"/>
</dbReference>
<evidence type="ECO:0000256" key="4">
    <source>
        <dbReference type="ARBA" id="ARBA00008926"/>
    </source>
</evidence>
<dbReference type="Gene3D" id="1.25.40.690">
    <property type="match status" value="1"/>
</dbReference>
<evidence type="ECO:0000259" key="24">
    <source>
        <dbReference type="PROSITE" id="PS51434"/>
    </source>
</evidence>
<evidence type="ECO:0000256" key="7">
    <source>
        <dbReference type="ARBA" id="ARBA00022499"/>
    </source>
</evidence>
<comment type="similarity">
    <text evidence="4">Belongs to the nucleoporin GLFG family.</text>
</comment>
<keyword evidence="17" id="KW-0007">Acetylation</keyword>
<dbReference type="GO" id="GO:0044614">
    <property type="term" value="C:nuclear pore cytoplasmic filaments"/>
    <property type="evidence" value="ECO:0007669"/>
    <property type="project" value="TreeGrafter"/>
</dbReference>
<dbReference type="Gene3D" id="3.30.1610.10">
    <property type="entry name" value="Peptidase S59, nucleoporin"/>
    <property type="match status" value="1"/>
</dbReference>
<comment type="subcellular location">
    <subcellularLocation>
        <location evidence="2">Nucleus membrane</location>
        <topology evidence="2">Peripheral membrane protein</topology>
        <orientation evidence="2">Nucleoplasmic side</orientation>
    </subcellularLocation>
    <subcellularLocation>
        <location evidence="1">Nucleus</location>
        <location evidence="1">Nuclear pore complex</location>
    </subcellularLocation>
    <subcellularLocation>
        <location evidence="3">Nucleus</location>
        <location evidence="3">Nucleoplasm</location>
    </subcellularLocation>
</comment>
<feature type="region of interest" description="Disordered" evidence="23">
    <location>
        <begin position="777"/>
        <end position="808"/>
    </location>
</feature>
<feature type="compositionally biased region" description="Basic and acidic residues" evidence="23">
    <location>
        <begin position="375"/>
        <end position="384"/>
    </location>
</feature>
<keyword evidence="16" id="KW-0653">Protein transport</keyword>
<dbReference type="InterPro" id="IPR007230">
    <property type="entry name" value="Nup98_auto-Pept-S59_dom"/>
</dbReference>
<keyword evidence="21" id="KW-0539">Nucleus</keyword>
<keyword evidence="11" id="KW-0378">Hydrolase</keyword>
<dbReference type="GO" id="GO:0006606">
    <property type="term" value="P:protein import into nucleus"/>
    <property type="evidence" value="ECO:0007669"/>
    <property type="project" value="TreeGrafter"/>
</dbReference>
<dbReference type="GO" id="GO:0005654">
    <property type="term" value="C:nucleoplasm"/>
    <property type="evidence" value="ECO:0007669"/>
    <property type="project" value="UniProtKB-SubCell"/>
</dbReference>
<keyword evidence="9" id="KW-0645">Protease</keyword>
<keyword evidence="18" id="KW-0811">Translocation</keyword>
<organism evidence="25 26">
    <name type="scientific">Cyprinus carpio</name>
    <name type="common">Common carp</name>
    <dbReference type="NCBI Taxonomy" id="7962"/>
    <lineage>
        <taxon>Eukaryota</taxon>
        <taxon>Metazoa</taxon>
        <taxon>Chordata</taxon>
        <taxon>Craniata</taxon>
        <taxon>Vertebrata</taxon>
        <taxon>Euteleostomi</taxon>
        <taxon>Actinopterygii</taxon>
        <taxon>Neopterygii</taxon>
        <taxon>Teleostei</taxon>
        <taxon>Ostariophysi</taxon>
        <taxon>Cypriniformes</taxon>
        <taxon>Cyprinidae</taxon>
        <taxon>Cyprininae</taxon>
        <taxon>Cyprinus</taxon>
    </lineage>
</organism>
<keyword evidence="12" id="KW-0068">Autocatalytic cleavage</keyword>
<reference evidence="25" key="1">
    <citation type="submission" date="2025-08" db="UniProtKB">
        <authorList>
            <consortium name="Ensembl"/>
        </authorList>
    </citation>
    <scope>IDENTIFICATION</scope>
</reference>
<dbReference type="InterPro" id="IPR021967">
    <property type="entry name" value="Nup98_C"/>
</dbReference>
<accession>A0A8C1VBC5</accession>
<evidence type="ECO:0000256" key="11">
    <source>
        <dbReference type="ARBA" id="ARBA00022801"/>
    </source>
</evidence>
<dbReference type="Pfam" id="PF21240">
    <property type="entry name" value="Nup98_GLEBS"/>
    <property type="match status" value="1"/>
</dbReference>
<evidence type="ECO:0000256" key="13">
    <source>
        <dbReference type="ARBA" id="ARBA00022816"/>
    </source>
</evidence>
<evidence type="ECO:0000256" key="3">
    <source>
        <dbReference type="ARBA" id="ARBA00004642"/>
    </source>
</evidence>
<evidence type="ECO:0000256" key="21">
    <source>
        <dbReference type="ARBA" id="ARBA00023242"/>
    </source>
</evidence>
<keyword evidence="8" id="KW-0597">Phosphoprotein</keyword>
<dbReference type="Ensembl" id="ENSCCRT00015051232.1">
    <property type="protein sequence ID" value="ENSCCRP00015049572.1"/>
    <property type="gene ID" value="ENSCCRG00015016162.1"/>
</dbReference>
<evidence type="ECO:0000313" key="26">
    <source>
        <dbReference type="Proteomes" id="UP000694700"/>
    </source>
</evidence>
<protein>
    <recommendedName>
        <fullName evidence="5">Nuclear pore complex protein Nup98-Nup96</fullName>
    </recommendedName>
</protein>
<dbReference type="GO" id="GO:0006405">
    <property type="term" value="P:RNA export from nucleus"/>
    <property type="evidence" value="ECO:0007669"/>
    <property type="project" value="TreeGrafter"/>
</dbReference>
<dbReference type="GO" id="GO:0000973">
    <property type="term" value="P:post-transcriptional tethering of RNA polymerase II gene DNA at nuclear periphery"/>
    <property type="evidence" value="ECO:0007669"/>
    <property type="project" value="TreeGrafter"/>
</dbReference>
<dbReference type="PROSITE" id="PS51434">
    <property type="entry name" value="NUP_C"/>
    <property type="match status" value="1"/>
</dbReference>
<evidence type="ECO:0000256" key="23">
    <source>
        <dbReference type="SAM" id="MobiDB-lite"/>
    </source>
</evidence>
<keyword evidence="6" id="KW-0813">Transport</keyword>
<evidence type="ECO:0000256" key="9">
    <source>
        <dbReference type="ARBA" id="ARBA00022670"/>
    </source>
</evidence>
<evidence type="ECO:0000256" key="20">
    <source>
        <dbReference type="ARBA" id="ARBA00023136"/>
    </source>
</evidence>
<dbReference type="GO" id="GO:0051028">
    <property type="term" value="P:mRNA transport"/>
    <property type="evidence" value="ECO:0007669"/>
    <property type="project" value="UniProtKB-KW"/>
</dbReference>
<evidence type="ECO:0000256" key="22">
    <source>
        <dbReference type="ARBA" id="ARBA00059309"/>
    </source>
</evidence>
<keyword evidence="7" id="KW-1017">Isopeptide bond</keyword>
<feature type="domain" description="Peptidase S59" evidence="24">
    <location>
        <begin position="559"/>
        <end position="701"/>
    </location>
</feature>
<evidence type="ECO:0000256" key="2">
    <source>
        <dbReference type="ARBA" id="ARBA00004620"/>
    </source>
</evidence>
<dbReference type="Pfam" id="PF12110">
    <property type="entry name" value="Nup96"/>
    <property type="match status" value="1"/>
</dbReference>
<dbReference type="GO" id="GO:0003723">
    <property type="term" value="F:RNA binding"/>
    <property type="evidence" value="ECO:0007669"/>
    <property type="project" value="TreeGrafter"/>
</dbReference>
<keyword evidence="13" id="KW-0509">mRNA transport</keyword>
<dbReference type="GO" id="GO:0006508">
    <property type="term" value="P:proteolysis"/>
    <property type="evidence" value="ECO:0007669"/>
    <property type="project" value="UniProtKB-KW"/>
</dbReference>
<dbReference type="GO" id="GO:0031965">
    <property type="term" value="C:nuclear membrane"/>
    <property type="evidence" value="ECO:0007669"/>
    <property type="project" value="UniProtKB-SubCell"/>
</dbReference>
<dbReference type="FunFam" id="3.30.1610.10:FF:000001">
    <property type="entry name" value="Nuclear pore complex protein Nup98-Nup96"/>
    <property type="match status" value="1"/>
</dbReference>
<evidence type="ECO:0000256" key="1">
    <source>
        <dbReference type="ARBA" id="ARBA00004567"/>
    </source>
</evidence>
<name>A0A8C1VBC5_CYPCA</name>
<dbReference type="InterPro" id="IPR037665">
    <property type="entry name" value="Nucleoporin_S59-like"/>
</dbReference>
<sequence length="1612" mass="176867">MLYLVNSVICIKICVCPQGGLFGSSTFSQPVTSSTSSGFGFGATSGTSNSLFGSTNPGGGGLFSQQNNAFGANKPASFGTFGTSTSSGGLFGTTNTTSNPFGVTSGSLFGTSSFTAAPPGTTIKFNPLTGSDTMVKGGVTTSINTKHQCITAMKEYENKSLEELRLEDYQAGRKGPSNPMAAGTGGLFGAAAATATPSTGTGLFGSSTPNAGFSFGQNKTSFGTSTGAFGTTTGSLFGQPQHLFKPFGSATTTQNNAFSFGNTSSMGACFLLSFVIVRMVSEYSSVFSAVGTGQTSLFGNNQNKLGSTLGSLGTFGTGGFNTGANTLNFGAPQQPVALTDPNASAAQQAVLQQQINALAYSPFGDSPLFRNPLSDPKKKEERLKPTNPAAQKALTTPTQYKLTPRPATRVRPKALSSSGSSKSQLFDGLDDNEPSLNNGAFMPRKSIKKLVLKNLNNSSLLSMDGETREVTVERSGEDDLEVSKFYTNPITKPIPHAQPSPLLQDTISEFNMRGTASHRNGLEASSEDISLAEDSIQEERDEELEALRPPHPAGIVLSRVGYYTIPSMEELGRMLNENGECIVENFTVGRKGYGSVFFSGEVNLTDMNLDEIVHFRRKEIIVYPDDKDKPPVGEGLNRRAEVTLDGVWPNDKTTCSQIKSLERLTEMNYEGRLEAASRKQGARFLEYRPETGSWVFEVAHFSKYGLQESDEEEEVPPAKLDLKKLKTGVPPGIPQLPLTQQQMAPQAQSTAVLELLSRVSELDSDMADITQEHLADSVLGEEDGERTLEEKLRSETPAEHEPVSASSQIASSMGINPHTLQVIMKASLFAEDDECDLFQEHGSSKLIQDVASPKVLLSGAGRQSSMPLPEAPFSGIPQKLSKSLASESPWPLLGPSFLLPAPAPEPTLRTVGARRLGGPVPLESSITLGKGRLLMDAALFRGRSFRVGWGPNWTLVHCGDQLSVTETMKEQSAEIMGFGFLPKPTKSKPITESPFKVRMEQVVGLEPKQSAESLALYHRPLEIGLKHSTINTEDYCPFIQPAKGVDALHGYAEWIMEVNKDIRGGDGMQCLWTLCAALWGRLGDRDVETEQYSDYQQQLERRRSFSHWLSECAAECIEEEVGRALQRSHAEAIFSYLTGHCISKACKLSQKSGDHRLALLLSQAVGSQFCRDLLALQLSDWNNMQTDSFIEEDRLRIFALLAGKPVWQSTDSCINVCSELDWKRCVAVHLWYMLPPTASVADALAKYESAFQGSEEVKRYACPPLPPYVDELELLGLDEEMDETESKKPLFDICFHLLKLYSDRFVIQLLDPSTVTADHLDYRLSWHLWNVLQALNYNHLSTPCQGLLHASYAAQLESVGLWEMAIFVLLHIPDSGRRESAVREMLNLHCSLEETEESMEKEQFLTEKLLIPIQWIHQAKAIRACREGDKRSEALHLYKAGHWNHCHRLVIQHLASDCIINDNHKYLLEFLEGLAVPERSVKIQDWDISGRVYLDYIHVIQTLQDIQQTESPGYELERLHTEVTSLCSRIERLPCSKAKDRLAQSEMAKRVANILRVVLSLQQGGEGTPDPRHIPLCQLAPHIGRLPMPEDYALEELRSLTQSYLQEYVISH</sequence>
<dbReference type="GO" id="GO:0008139">
    <property type="term" value="F:nuclear localization sequence binding"/>
    <property type="evidence" value="ECO:0007669"/>
    <property type="project" value="TreeGrafter"/>
</dbReference>
<dbReference type="PANTHER" id="PTHR23198">
    <property type="entry name" value="NUCLEOPORIN"/>
    <property type="match status" value="1"/>
</dbReference>
<dbReference type="InterPro" id="IPR036903">
    <property type="entry name" value="Nup98_auto-Pept-S59_dom_sf"/>
</dbReference>
<evidence type="ECO:0000256" key="6">
    <source>
        <dbReference type="ARBA" id="ARBA00022448"/>
    </source>
</evidence>
<evidence type="ECO:0000256" key="10">
    <source>
        <dbReference type="ARBA" id="ARBA00022737"/>
    </source>
</evidence>
<dbReference type="Gene3D" id="1.10.10.2360">
    <property type="match status" value="1"/>
</dbReference>
<dbReference type="SUPFAM" id="SSF82215">
    <property type="entry name" value="C-terminal autoproteolytic domain of nucleoporin nup98"/>
    <property type="match status" value="1"/>
</dbReference>
<evidence type="ECO:0000256" key="17">
    <source>
        <dbReference type="ARBA" id="ARBA00022990"/>
    </source>
</evidence>
<keyword evidence="20" id="KW-0472">Membrane</keyword>
<dbReference type="GO" id="GO:0034398">
    <property type="term" value="P:telomere tethering at nuclear periphery"/>
    <property type="evidence" value="ECO:0007669"/>
    <property type="project" value="TreeGrafter"/>
</dbReference>
<evidence type="ECO:0000256" key="14">
    <source>
        <dbReference type="ARBA" id="ARBA00022825"/>
    </source>
</evidence>
<evidence type="ECO:0000256" key="8">
    <source>
        <dbReference type="ARBA" id="ARBA00022553"/>
    </source>
</evidence>
<dbReference type="FunFam" id="1.25.40.690:FF:000001">
    <property type="entry name" value="Nuclear pore complex protein Nup98-Nup96"/>
    <property type="match status" value="1"/>
</dbReference>
<feature type="compositionally biased region" description="Basic and acidic residues" evidence="23">
    <location>
        <begin position="785"/>
        <end position="802"/>
    </location>
</feature>
<evidence type="ECO:0000256" key="19">
    <source>
        <dbReference type="ARBA" id="ARBA00023132"/>
    </source>
</evidence>
<evidence type="ECO:0000256" key="5">
    <source>
        <dbReference type="ARBA" id="ARBA00013472"/>
    </source>
</evidence>